<dbReference type="RefSeq" id="WP_052376526.1">
    <property type="nucleotide sequence ID" value="NZ_ASRX01000072.1"/>
</dbReference>
<dbReference type="STRING" id="1192034.CAP_7847"/>
<gene>
    <name evidence="1" type="ORF">CAP_7847</name>
</gene>
<dbReference type="Proteomes" id="UP000019678">
    <property type="component" value="Unassembled WGS sequence"/>
</dbReference>
<sequence>MITVGRVKRALGESALRLAPLALVAGLLGAGGAPGCGTAKESLILVGGEPVDPATIDRDPVAVLPSGLVMLGYLDAATLFKSGMGGEVSNVVAQILPLGPESNFVASRDVTHLYGGVYAMQGADFCVVVQGTFDVAAIRRAAASGATTLLGVPLVKSRYAGNEVFTAGNVGFVPLTSRTVLAGNETGMRRALDRIQRGTLTRSVTPWMIHLTETKGAAFALAGDLSGQAAVATASQQVPFLAGLRYVRVVGNFEAPGVNYAGTLSYADEAAAAGGAAGLKNLEQIARIASLLTSWGLGGAPQMQVAQHKSEVAFTLPLNDTMAKLLLRHGADALRTIALRP</sequence>
<evidence type="ECO:0000313" key="1">
    <source>
        <dbReference type="EMBL" id="EYF01781.1"/>
    </source>
</evidence>
<proteinExistence type="predicted"/>
<keyword evidence="2" id="KW-1185">Reference proteome</keyword>
<name>A0A017SZP0_9BACT</name>
<dbReference type="EMBL" id="ASRX01000072">
    <property type="protein sequence ID" value="EYF01781.1"/>
    <property type="molecule type" value="Genomic_DNA"/>
</dbReference>
<dbReference type="AlphaFoldDB" id="A0A017SZP0"/>
<comment type="caution">
    <text evidence="1">The sequence shown here is derived from an EMBL/GenBank/DDBJ whole genome shotgun (WGS) entry which is preliminary data.</text>
</comment>
<reference evidence="1 2" key="1">
    <citation type="submission" date="2013-05" db="EMBL/GenBank/DDBJ databases">
        <title>Genome assembly of Chondromyces apiculatus DSM 436.</title>
        <authorList>
            <person name="Sharma G."/>
            <person name="Khatri I."/>
            <person name="Kaur C."/>
            <person name="Mayilraj S."/>
            <person name="Subramanian S."/>
        </authorList>
    </citation>
    <scope>NUCLEOTIDE SEQUENCE [LARGE SCALE GENOMIC DNA]</scope>
    <source>
        <strain evidence="1 2">DSM 436</strain>
    </source>
</reference>
<evidence type="ECO:0000313" key="2">
    <source>
        <dbReference type="Proteomes" id="UP000019678"/>
    </source>
</evidence>
<organism evidence="1 2">
    <name type="scientific">Chondromyces apiculatus DSM 436</name>
    <dbReference type="NCBI Taxonomy" id="1192034"/>
    <lineage>
        <taxon>Bacteria</taxon>
        <taxon>Pseudomonadati</taxon>
        <taxon>Myxococcota</taxon>
        <taxon>Polyangia</taxon>
        <taxon>Polyangiales</taxon>
        <taxon>Polyangiaceae</taxon>
        <taxon>Chondromyces</taxon>
    </lineage>
</organism>
<protein>
    <submittedName>
        <fullName evidence="1">Uncharacterized protein</fullName>
    </submittedName>
</protein>
<dbReference type="OrthoDB" id="5495997at2"/>
<accession>A0A017SZP0</accession>